<organism evidence="11 12">
    <name type="scientific">Hondaea fermentalgiana</name>
    <dbReference type="NCBI Taxonomy" id="2315210"/>
    <lineage>
        <taxon>Eukaryota</taxon>
        <taxon>Sar</taxon>
        <taxon>Stramenopiles</taxon>
        <taxon>Bigyra</taxon>
        <taxon>Labyrinthulomycetes</taxon>
        <taxon>Thraustochytrida</taxon>
        <taxon>Thraustochytriidae</taxon>
        <taxon>Hondaea</taxon>
    </lineage>
</organism>
<dbReference type="SUPFAM" id="SSF100950">
    <property type="entry name" value="NagB/RpiA/CoA transferase-like"/>
    <property type="match status" value="1"/>
</dbReference>
<dbReference type="EMBL" id="BEYU01000038">
    <property type="protein sequence ID" value="GBG27976.1"/>
    <property type="molecule type" value="Genomic_DNA"/>
</dbReference>
<evidence type="ECO:0000256" key="8">
    <source>
        <dbReference type="ARBA" id="ARBA00046432"/>
    </source>
</evidence>
<dbReference type="PANTHER" id="PTHR10233:SF14">
    <property type="entry name" value="TRANSLATION INITIATION FACTOR EIF-2B SUBUNIT DELTA"/>
    <property type="match status" value="1"/>
</dbReference>
<evidence type="ECO:0000256" key="2">
    <source>
        <dbReference type="ARBA" id="ARBA00007251"/>
    </source>
</evidence>
<dbReference type="GO" id="GO:0005829">
    <property type="term" value="C:cytosol"/>
    <property type="evidence" value="ECO:0007669"/>
    <property type="project" value="UniProtKB-SubCell"/>
</dbReference>
<comment type="similarity">
    <text evidence="2 9">Belongs to the eIF-2B alpha/beta/delta subunits family.</text>
</comment>
<dbReference type="GO" id="GO:0003743">
    <property type="term" value="F:translation initiation factor activity"/>
    <property type="evidence" value="ECO:0007669"/>
    <property type="project" value="UniProtKB-KW"/>
</dbReference>
<proteinExistence type="inferred from homology"/>
<feature type="compositionally biased region" description="Basic and acidic residues" evidence="10">
    <location>
        <begin position="54"/>
        <end position="65"/>
    </location>
</feature>
<evidence type="ECO:0000256" key="10">
    <source>
        <dbReference type="SAM" id="MobiDB-lite"/>
    </source>
</evidence>
<evidence type="ECO:0000256" key="5">
    <source>
        <dbReference type="ARBA" id="ARBA00022917"/>
    </source>
</evidence>
<dbReference type="InParanoid" id="A0A2R5GAC4"/>
<accession>A0A2R5GAC4</accession>
<sequence length="472" mass="50724">MSAEASAAGAADAAQEQGMTEEQLRKAEKERRRREFEAKNKDKLTSKPKLSKKERREKQEREKAAKQQAATAGKGKAGGAGKNAGPVSSQSRPPVPRPNASDVGKADVGANPQKLSSAFAHLAPFRAETNSATMGLDLGEHNNVHPAVIAVGLKFANGELRGANTRMASMMQAFKETIADYERPENASVARDLTGRLDPMIQFLNKCRPPSISMNNAIKHLLNGVSTLPPELSESEAKEQLLGLIDSYVHTNVTLAQEELVRVGLTKISKGDVVLTFSQTGAVEKLLLAAHERGTPFEVVVVSCRPEHDGEDLVKRLASAGISCVFIELSSLSYMMGSVTKVILGAAAMLSNGTLLGPAGTALVAMMAKSMHKPVLVCCESHKFSERVQLDSITHNELGNPDALVLADDWDGVEGRPSNLAGWHEDPNLELLNLRYDLTPQAHISALITEFGLVPVTSVPVIVREKEEVVVP</sequence>
<evidence type="ECO:0000256" key="1">
    <source>
        <dbReference type="ARBA" id="ARBA00004514"/>
    </source>
</evidence>
<evidence type="ECO:0000256" key="6">
    <source>
        <dbReference type="ARBA" id="ARBA00044147"/>
    </source>
</evidence>
<keyword evidence="3" id="KW-0963">Cytoplasm</keyword>
<dbReference type="InterPro" id="IPR037171">
    <property type="entry name" value="NagB/RpiA_transferase-like"/>
</dbReference>
<feature type="compositionally biased region" description="Basic and acidic residues" evidence="10">
    <location>
        <begin position="22"/>
        <end position="45"/>
    </location>
</feature>
<comment type="subunit">
    <text evidence="8">Component of the translation initiation factor 2B (eIF2B) complex which is a heterodecamer of two sets of five different subunits: alpha, beta, gamma, delta and epsilon. Subunits alpha, beta and delta comprise a regulatory subcomplex and subunits epsilon and gamma comprise a catalytic subcomplex. Within the complex, the hexameric regulatory complex resides at the center, with the two heterodimeric catalytic subcomplexes bound on opposite sides.</text>
</comment>
<dbReference type="Proteomes" id="UP000241890">
    <property type="component" value="Unassembled WGS sequence"/>
</dbReference>
<feature type="compositionally biased region" description="Low complexity" evidence="10">
    <location>
        <begin position="83"/>
        <end position="92"/>
    </location>
</feature>
<protein>
    <recommendedName>
        <fullName evidence="6">Translation initiation factor eIF2B subunit delta</fullName>
    </recommendedName>
    <alternativeName>
        <fullName evidence="7">eIF2B GDP-GTP exchange factor subunit delta</fullName>
    </alternativeName>
</protein>
<keyword evidence="4 11" id="KW-0396">Initiation factor</keyword>
<dbReference type="PANTHER" id="PTHR10233">
    <property type="entry name" value="TRANSLATION INITIATION FACTOR EIF-2B"/>
    <property type="match status" value="1"/>
</dbReference>
<gene>
    <name evidence="11" type="ORF">FCC1311_041992</name>
</gene>
<keyword evidence="5" id="KW-0648">Protein biosynthesis</keyword>
<name>A0A2R5GAC4_9STRA</name>
<dbReference type="OrthoDB" id="10254737at2759"/>
<dbReference type="InterPro" id="IPR000649">
    <property type="entry name" value="IF-2B-related"/>
</dbReference>
<dbReference type="InterPro" id="IPR042529">
    <property type="entry name" value="IF_2B-like_C"/>
</dbReference>
<keyword evidence="12" id="KW-1185">Reference proteome</keyword>
<feature type="compositionally biased region" description="Low complexity" evidence="10">
    <location>
        <begin position="1"/>
        <end position="18"/>
    </location>
</feature>
<comment type="caution">
    <text evidence="11">The sequence shown here is derived from an EMBL/GenBank/DDBJ whole genome shotgun (WGS) entry which is preliminary data.</text>
</comment>
<comment type="subcellular location">
    <subcellularLocation>
        <location evidence="1">Cytoplasm</location>
        <location evidence="1">Cytosol</location>
    </subcellularLocation>
</comment>
<evidence type="ECO:0000313" key="12">
    <source>
        <dbReference type="Proteomes" id="UP000241890"/>
    </source>
</evidence>
<dbReference type="AlphaFoldDB" id="A0A2R5GAC4"/>
<dbReference type="Gene3D" id="3.40.50.10470">
    <property type="entry name" value="Translation initiation factor eif-2b, domain 2"/>
    <property type="match status" value="1"/>
</dbReference>
<reference evidence="11 12" key="1">
    <citation type="submission" date="2017-12" db="EMBL/GenBank/DDBJ databases">
        <title>Sequencing, de novo assembly and annotation of complete genome of a new Thraustochytrid species, strain FCC1311.</title>
        <authorList>
            <person name="Sedici K."/>
            <person name="Godart F."/>
            <person name="Aiese Cigliano R."/>
            <person name="Sanseverino W."/>
            <person name="Barakat M."/>
            <person name="Ortet P."/>
            <person name="Marechal E."/>
            <person name="Cagnac O."/>
            <person name="Amato A."/>
        </authorList>
    </citation>
    <scope>NUCLEOTIDE SEQUENCE [LARGE SCALE GENOMIC DNA]</scope>
</reference>
<feature type="region of interest" description="Disordered" evidence="10">
    <location>
        <begin position="1"/>
        <end position="110"/>
    </location>
</feature>
<evidence type="ECO:0000256" key="7">
    <source>
        <dbReference type="ARBA" id="ARBA00044356"/>
    </source>
</evidence>
<evidence type="ECO:0000256" key="9">
    <source>
        <dbReference type="RuleBase" id="RU003814"/>
    </source>
</evidence>
<evidence type="ECO:0000256" key="4">
    <source>
        <dbReference type="ARBA" id="ARBA00022540"/>
    </source>
</evidence>
<dbReference type="Pfam" id="PF01008">
    <property type="entry name" value="IF-2B"/>
    <property type="match status" value="1"/>
</dbReference>
<evidence type="ECO:0000313" key="11">
    <source>
        <dbReference type="EMBL" id="GBG27976.1"/>
    </source>
</evidence>
<evidence type="ECO:0000256" key="3">
    <source>
        <dbReference type="ARBA" id="ARBA00022490"/>
    </source>
</evidence>